<dbReference type="OrthoDB" id="3723194at2"/>
<dbReference type="Gene3D" id="3.90.1200.10">
    <property type="match status" value="1"/>
</dbReference>
<evidence type="ECO:0000259" key="1">
    <source>
        <dbReference type="Pfam" id="PF01636"/>
    </source>
</evidence>
<dbReference type="SUPFAM" id="SSF56112">
    <property type="entry name" value="Protein kinase-like (PK-like)"/>
    <property type="match status" value="1"/>
</dbReference>
<dbReference type="RefSeq" id="WP_091520319.1">
    <property type="nucleotide sequence ID" value="NZ_LT629772.1"/>
</dbReference>
<keyword evidence="3" id="KW-1185">Reference proteome</keyword>
<evidence type="ECO:0000313" key="3">
    <source>
        <dbReference type="Proteomes" id="UP000199103"/>
    </source>
</evidence>
<dbReference type="Pfam" id="PF01636">
    <property type="entry name" value="APH"/>
    <property type="match status" value="1"/>
</dbReference>
<feature type="domain" description="Aminoglycoside phosphotransferase" evidence="1">
    <location>
        <begin position="15"/>
        <end position="240"/>
    </location>
</feature>
<evidence type="ECO:0000313" key="2">
    <source>
        <dbReference type="EMBL" id="SDS08488.1"/>
    </source>
</evidence>
<dbReference type="EMBL" id="LT629772">
    <property type="protein sequence ID" value="SDS08488.1"/>
    <property type="molecule type" value="Genomic_DNA"/>
</dbReference>
<accession>A0A1H1PB22</accession>
<dbReference type="InterPro" id="IPR011009">
    <property type="entry name" value="Kinase-like_dom_sf"/>
</dbReference>
<proteinExistence type="predicted"/>
<dbReference type="GO" id="GO:0016740">
    <property type="term" value="F:transferase activity"/>
    <property type="evidence" value="ECO:0007669"/>
    <property type="project" value="UniProtKB-KW"/>
</dbReference>
<protein>
    <submittedName>
        <fullName evidence="2">Phosphotransferase enzyme family protein</fullName>
    </submittedName>
</protein>
<dbReference type="Proteomes" id="UP000199103">
    <property type="component" value="Chromosome I"/>
</dbReference>
<dbReference type="InterPro" id="IPR002575">
    <property type="entry name" value="Aminoglycoside_PTrfase"/>
</dbReference>
<keyword evidence="2" id="KW-0808">Transferase</keyword>
<sequence length="297" mass="32311">MSAGPPPPAEWKLSDLRPLEGGVSGATVLRGLSAGRPVVAKYTDRCERDVLRLLADLDEPLFPRLLDSHGEGDPLWIMINYHTGAAAGIAAGLTEQVHAAVGRMHGRFVGRRAELPADIELIDRDFLRRMLTSFGPEQLIKARDLLGERLVGRASALMRRLAADPRFMNAGELFPSTLLHGDLYGLNVLLPGPGDPLPLVIDWNTARYGPAMFDVAMTAPYDSEARRAAGDGWTAVTGHRPAPAREELSHAWCSTMLNLGYSGVVAWRSSAADAEQMIIEAERGADRFATLLSRLDR</sequence>
<dbReference type="STRING" id="630515.SAMN04489812_0835"/>
<name>A0A1H1PB22_9ACTN</name>
<organism evidence="2 3">
    <name type="scientific">Microlunatus soli</name>
    <dbReference type="NCBI Taxonomy" id="630515"/>
    <lineage>
        <taxon>Bacteria</taxon>
        <taxon>Bacillati</taxon>
        <taxon>Actinomycetota</taxon>
        <taxon>Actinomycetes</taxon>
        <taxon>Propionibacteriales</taxon>
        <taxon>Propionibacteriaceae</taxon>
        <taxon>Microlunatus</taxon>
    </lineage>
</organism>
<gene>
    <name evidence="2" type="ORF">SAMN04489812_0835</name>
</gene>
<reference evidence="2 3" key="1">
    <citation type="submission" date="2016-10" db="EMBL/GenBank/DDBJ databases">
        <authorList>
            <person name="de Groot N.N."/>
        </authorList>
    </citation>
    <scope>NUCLEOTIDE SEQUENCE [LARGE SCALE GENOMIC DNA]</scope>
    <source>
        <strain evidence="2 3">DSM 21800</strain>
    </source>
</reference>
<dbReference type="AlphaFoldDB" id="A0A1H1PB22"/>